<evidence type="ECO:0000256" key="1">
    <source>
        <dbReference type="ARBA" id="ARBA00022468"/>
    </source>
</evidence>
<dbReference type="InterPro" id="IPR001683">
    <property type="entry name" value="PX_dom"/>
</dbReference>
<proteinExistence type="predicted"/>
<evidence type="ECO:0000259" key="4">
    <source>
        <dbReference type="PROSITE" id="PS50003"/>
    </source>
</evidence>
<dbReference type="InterPro" id="IPR008936">
    <property type="entry name" value="Rho_GTPase_activation_prot"/>
</dbReference>
<evidence type="ECO:0000313" key="8">
    <source>
        <dbReference type="Proteomes" id="UP000094565"/>
    </source>
</evidence>
<dbReference type="PROSITE" id="PS50238">
    <property type="entry name" value="RHOGAP"/>
    <property type="match status" value="1"/>
</dbReference>
<feature type="compositionally biased region" description="Polar residues" evidence="3">
    <location>
        <begin position="405"/>
        <end position="415"/>
    </location>
</feature>
<feature type="region of interest" description="Disordered" evidence="3">
    <location>
        <begin position="132"/>
        <end position="186"/>
    </location>
</feature>
<evidence type="ECO:0000256" key="3">
    <source>
        <dbReference type="SAM" id="MobiDB-lite"/>
    </source>
</evidence>
<dbReference type="EMBL" id="CP014586">
    <property type="protein sequence ID" value="ANZ77122.1"/>
    <property type="molecule type" value="Genomic_DNA"/>
</dbReference>
<dbReference type="InterPro" id="IPR050729">
    <property type="entry name" value="Rho-GAP"/>
</dbReference>
<evidence type="ECO:0000259" key="6">
    <source>
        <dbReference type="PROSITE" id="PS50238"/>
    </source>
</evidence>
<feature type="compositionally biased region" description="Gly residues" evidence="3">
    <location>
        <begin position="17"/>
        <end position="43"/>
    </location>
</feature>
<reference evidence="7 8" key="1">
    <citation type="submission" date="2016-02" db="EMBL/GenBank/DDBJ databases">
        <title>Comparative genomic and transcriptomic foundation for Pichia pastoris.</title>
        <authorList>
            <person name="Love K.R."/>
            <person name="Shah K.A."/>
            <person name="Whittaker C.A."/>
            <person name="Wu J."/>
            <person name="Bartlett M.C."/>
            <person name="Ma D."/>
            <person name="Leeson R.L."/>
            <person name="Priest M."/>
            <person name="Young S.K."/>
            <person name="Love J.C."/>
        </authorList>
    </citation>
    <scope>NUCLEOTIDE SEQUENCE [LARGE SCALE GENOMIC DNA]</scope>
    <source>
        <strain evidence="7 8">ATCC 28485</strain>
    </source>
</reference>
<dbReference type="PANTHER" id="PTHR23176:SF129">
    <property type="entry name" value="RHO GTPASE ACTIVATING PROTEIN AT 16F, ISOFORM E-RELATED"/>
    <property type="match status" value="1"/>
</dbReference>
<dbReference type="SUPFAM" id="SSF48350">
    <property type="entry name" value="GTPase activation domain, GAP"/>
    <property type="match status" value="1"/>
</dbReference>
<dbReference type="InterPro" id="IPR000198">
    <property type="entry name" value="RhoGAP_dom"/>
</dbReference>
<feature type="compositionally biased region" description="Low complexity" evidence="3">
    <location>
        <begin position="174"/>
        <end position="186"/>
    </location>
</feature>
<feature type="compositionally biased region" description="Polar residues" evidence="3">
    <location>
        <begin position="343"/>
        <end position="359"/>
    </location>
</feature>
<feature type="region of interest" description="Disordered" evidence="3">
    <location>
        <begin position="279"/>
        <end position="299"/>
    </location>
</feature>
<feature type="region of interest" description="Disordered" evidence="3">
    <location>
        <begin position="390"/>
        <end position="415"/>
    </location>
</feature>
<feature type="compositionally biased region" description="Low complexity" evidence="3">
    <location>
        <begin position="681"/>
        <end position="698"/>
    </location>
</feature>
<dbReference type="SUPFAM" id="SSF64268">
    <property type="entry name" value="PX domain"/>
    <property type="match status" value="1"/>
</dbReference>
<dbReference type="PANTHER" id="PTHR23176">
    <property type="entry name" value="RHO/RAC/CDC GTPASE-ACTIVATING PROTEIN"/>
    <property type="match status" value="1"/>
</dbReference>
<dbReference type="GO" id="GO:0007165">
    <property type="term" value="P:signal transduction"/>
    <property type="evidence" value="ECO:0007669"/>
    <property type="project" value="InterPro"/>
</dbReference>
<dbReference type="AlphaFoldDB" id="A0A1B2JGK0"/>
<dbReference type="CDD" id="cd06093">
    <property type="entry name" value="PX_domain"/>
    <property type="match status" value="1"/>
</dbReference>
<dbReference type="InterPro" id="IPR036871">
    <property type="entry name" value="PX_dom_sf"/>
</dbReference>
<dbReference type="GO" id="GO:0035091">
    <property type="term" value="F:phosphatidylinositol binding"/>
    <property type="evidence" value="ECO:0007669"/>
    <property type="project" value="InterPro"/>
</dbReference>
<evidence type="ECO:0000259" key="5">
    <source>
        <dbReference type="PROSITE" id="PS50195"/>
    </source>
</evidence>
<feature type="compositionally biased region" description="Polar residues" evidence="3">
    <location>
        <begin position="249"/>
        <end position="258"/>
    </location>
</feature>
<feature type="region of interest" description="Disordered" evidence="3">
    <location>
        <begin position="233"/>
        <end position="258"/>
    </location>
</feature>
<feature type="region of interest" description="Disordered" evidence="3">
    <location>
        <begin position="1"/>
        <end position="47"/>
    </location>
</feature>
<dbReference type="InterPro" id="IPR001849">
    <property type="entry name" value="PH_domain"/>
</dbReference>
<dbReference type="Gene3D" id="1.10.555.10">
    <property type="entry name" value="Rho GTPase activation protein"/>
    <property type="match status" value="1"/>
</dbReference>
<name>A0A1B2JGK0_PICPA</name>
<accession>A0A1B2JGK0</accession>
<feature type="domain" description="Rho-GAP" evidence="6">
    <location>
        <begin position="815"/>
        <end position="993"/>
    </location>
</feature>
<feature type="domain" description="PH" evidence="4">
    <location>
        <begin position="557"/>
        <end position="667"/>
    </location>
</feature>
<feature type="coiled-coil region" evidence="2">
    <location>
        <begin position="59"/>
        <end position="100"/>
    </location>
</feature>
<dbReference type="GO" id="GO:0005933">
    <property type="term" value="C:cellular bud"/>
    <property type="evidence" value="ECO:0007669"/>
    <property type="project" value="UniProtKB-ARBA"/>
</dbReference>
<protein>
    <submittedName>
        <fullName evidence="7">BA75_03968T0</fullName>
    </submittedName>
</protein>
<dbReference type="Pfam" id="PF00620">
    <property type="entry name" value="RhoGAP"/>
    <property type="match status" value="1"/>
</dbReference>
<keyword evidence="2" id="KW-0175">Coiled coil</keyword>
<feature type="compositionally biased region" description="Polar residues" evidence="3">
    <location>
        <begin position="1"/>
        <end position="15"/>
    </location>
</feature>
<dbReference type="PROSITE" id="PS50003">
    <property type="entry name" value="PH_DOMAIN"/>
    <property type="match status" value="1"/>
</dbReference>
<dbReference type="Gene3D" id="3.30.1520.10">
    <property type="entry name" value="Phox-like domain"/>
    <property type="match status" value="1"/>
</dbReference>
<dbReference type="Proteomes" id="UP000094565">
    <property type="component" value="Chromosome 3"/>
</dbReference>
<dbReference type="GO" id="GO:0005096">
    <property type="term" value="F:GTPase activator activity"/>
    <property type="evidence" value="ECO:0007669"/>
    <property type="project" value="UniProtKB-KW"/>
</dbReference>
<organism evidence="7 8">
    <name type="scientific">Komagataella pastoris</name>
    <name type="common">Yeast</name>
    <name type="synonym">Pichia pastoris</name>
    <dbReference type="NCBI Taxonomy" id="4922"/>
    <lineage>
        <taxon>Eukaryota</taxon>
        <taxon>Fungi</taxon>
        <taxon>Dikarya</taxon>
        <taxon>Ascomycota</taxon>
        <taxon>Saccharomycotina</taxon>
        <taxon>Pichiomycetes</taxon>
        <taxon>Pichiales</taxon>
        <taxon>Pichiaceae</taxon>
        <taxon>Komagataella</taxon>
    </lineage>
</organism>
<gene>
    <name evidence="7" type="primary">BEM3</name>
    <name evidence="7" type="ORF">ATY40_BA7503968</name>
</gene>
<feature type="region of interest" description="Disordered" evidence="3">
    <location>
        <begin position="679"/>
        <end position="705"/>
    </location>
</feature>
<dbReference type="OrthoDB" id="185175at2759"/>
<dbReference type="SMART" id="SM00324">
    <property type="entry name" value="RhoGAP"/>
    <property type="match status" value="1"/>
</dbReference>
<keyword evidence="1" id="KW-0343">GTPase activation</keyword>
<evidence type="ECO:0000256" key="2">
    <source>
        <dbReference type="SAM" id="Coils"/>
    </source>
</evidence>
<dbReference type="GO" id="GO:0005938">
    <property type="term" value="C:cell cortex"/>
    <property type="evidence" value="ECO:0007669"/>
    <property type="project" value="UniProtKB-ARBA"/>
</dbReference>
<sequence length="993" mass="109548">MSFSFESPFLSVTQDGSGSGSGSGSGFGSGSGSGSGSGTGTGTRGDAINVSPIRVDALSNRVHLQVDQLRKENAQLKAEIYNLKNKLEEQSKLIALLQNNSSVKAGDSSSTFSPINVQASYSKGSVAFDGDTINPLISPSKQQKQADKDSPIIPERNSKRRTFVGPTPLATTPNNNNNRASVNSSNYSPYEAEGLGLITTPKRGLSTPFVAEPKETVVAQELLITSSTQPILGSSPRRVYSPRRRERTATSPLKTDFSVPNNIDSEILPSGTAVSVTTTSLTASPIPSPSPNPSTEDNVTSKIMKLSLSKGNEQPPSMIEESALGTGHSLSFAGLEEPDKTLTDSQSVTHRTISPQPYLQNDAVENVPSTEDRFETEVLSETTSLYSVTSKSSDKKTKQKVPAQPLQNTPMINQTPGFTDSEWKALLIKPDSIDTTLVSVYSVIDPANPSKKTDDPVITLGINYYDQLDQKLLFKVKKRYSQLQEVDQIFRPFFFDLPDLPEKTLFLKTTPNTIDDRRTLLTQYFNKIYDLKIHPAEFARPFCTFFSADAVFDFEDPSVKEAYFLRRNSNRLHSSSWRIVHVQLDQGQRLIISDTPIIDHGLSSRQQVIVIRDSTFYFEEELSTGGISILEPRRKGVLSSSGSKITLCCESYEEAKQWINLLNNLKSMHANTLISPVKQDSNTSNSSFYNRSSSTLNSPKVDMGSGNLNTLSSTRSTANTYDEASTPTSAKKTLKIGGLFKARREKDSSETVSINDDTFISNEFDTLKSTPYSAYTPTINSGQNNSSNETQKEYLPKLVFSSPEKFSDAPRLFGTSLADALEVSSMDYNGHLIPSIVGRCLMYLDAQKGEYQEGLFRLSGMTLEIKNLQDKFDTKYDVDLMLLPEKPDVHSVTTLLKRFLRTLKEPIVNTDVSKELLQFYPDLSKHQHEEEVKKAVSKLPTANCDLVTVFFSYLRKIVANQDINKMGVGNLGIIFAPNFGCSRDCIEVLLEYL</sequence>
<feature type="region of interest" description="Disordered" evidence="3">
    <location>
        <begin position="339"/>
        <end position="372"/>
    </location>
</feature>
<dbReference type="SMART" id="SM00233">
    <property type="entry name" value="PH"/>
    <property type="match status" value="1"/>
</dbReference>
<feature type="domain" description="PX" evidence="5">
    <location>
        <begin position="438"/>
        <end position="562"/>
    </location>
</feature>
<keyword evidence="8" id="KW-1185">Reference proteome</keyword>
<dbReference type="Pfam" id="PF00787">
    <property type="entry name" value="PX"/>
    <property type="match status" value="1"/>
</dbReference>
<evidence type="ECO:0000313" key="7">
    <source>
        <dbReference type="EMBL" id="ANZ77122.1"/>
    </source>
</evidence>
<dbReference type="PROSITE" id="PS50195">
    <property type="entry name" value="PX"/>
    <property type="match status" value="1"/>
</dbReference>